<dbReference type="Gene3D" id="3.40.50.2300">
    <property type="match status" value="1"/>
</dbReference>
<dbReference type="Pfam" id="PF00072">
    <property type="entry name" value="Response_reg"/>
    <property type="match status" value="1"/>
</dbReference>
<keyword evidence="5" id="KW-0418">Kinase</keyword>
<comment type="caution">
    <text evidence="12">The sequence shown here is derived from an EMBL/GenBank/DDBJ whole genome shotgun (WGS) entry which is preliminary data.</text>
</comment>
<dbReference type="SMART" id="SM00073">
    <property type="entry name" value="HPT"/>
    <property type="match status" value="1"/>
</dbReference>
<dbReference type="InterPro" id="IPR002545">
    <property type="entry name" value="CheW-lke_dom"/>
</dbReference>
<reference evidence="12 13" key="1">
    <citation type="submission" date="2018-01" db="EMBL/GenBank/DDBJ databases">
        <title>Metagenomic assembled genomes from two thermal pools in the Uzon Caldera, Kamchatka, Russia.</title>
        <authorList>
            <person name="Wilkins L."/>
            <person name="Ettinger C."/>
        </authorList>
    </citation>
    <scope>NUCLEOTIDE SEQUENCE [LARGE SCALE GENOMIC DNA]</scope>
    <source>
        <strain evidence="12">ZAV-04</strain>
    </source>
</reference>
<evidence type="ECO:0000259" key="11">
    <source>
        <dbReference type="PROSITE" id="PS51153"/>
    </source>
</evidence>
<dbReference type="InterPro" id="IPR001789">
    <property type="entry name" value="Sig_transdc_resp-reg_receiver"/>
</dbReference>
<dbReference type="CDD" id="cd00088">
    <property type="entry name" value="HPT"/>
    <property type="match status" value="1"/>
</dbReference>
<dbReference type="PANTHER" id="PTHR43395:SF1">
    <property type="entry name" value="CHEMOTAXIS PROTEIN CHEA"/>
    <property type="match status" value="1"/>
</dbReference>
<evidence type="ECO:0000256" key="6">
    <source>
        <dbReference type="PROSITE-ProRule" id="PRU00110"/>
    </source>
</evidence>
<dbReference type="SUPFAM" id="SSF50341">
    <property type="entry name" value="CheW-like"/>
    <property type="match status" value="1"/>
</dbReference>
<evidence type="ECO:0000256" key="5">
    <source>
        <dbReference type="ARBA" id="ARBA00022777"/>
    </source>
</evidence>
<dbReference type="AlphaFoldDB" id="A0A2J6WIM3"/>
<comment type="catalytic activity">
    <reaction evidence="1">
        <text>ATP + protein L-histidine = ADP + protein N-phospho-L-histidine.</text>
        <dbReference type="EC" id="2.7.13.3"/>
    </reaction>
</comment>
<dbReference type="PANTHER" id="PTHR43395">
    <property type="entry name" value="SENSOR HISTIDINE KINASE CHEA"/>
    <property type="match status" value="1"/>
</dbReference>
<gene>
    <name evidence="12" type="ORF">C0186_05340</name>
</gene>
<evidence type="ECO:0000259" key="8">
    <source>
        <dbReference type="PROSITE" id="PS50109"/>
    </source>
</evidence>
<dbReference type="GO" id="GO:0000155">
    <property type="term" value="F:phosphorelay sensor kinase activity"/>
    <property type="evidence" value="ECO:0007669"/>
    <property type="project" value="UniProtKB-ARBA"/>
</dbReference>
<evidence type="ECO:0000256" key="3">
    <source>
        <dbReference type="ARBA" id="ARBA00022553"/>
    </source>
</evidence>
<evidence type="ECO:0000313" key="13">
    <source>
        <dbReference type="Proteomes" id="UP000242288"/>
    </source>
</evidence>
<evidence type="ECO:0000256" key="4">
    <source>
        <dbReference type="ARBA" id="ARBA00022679"/>
    </source>
</evidence>
<feature type="modified residue" description="4-aspartylphosphate" evidence="7">
    <location>
        <position position="673"/>
    </location>
</feature>
<organism evidence="12 13">
    <name type="scientific">Thermodesulfovibrio aggregans</name>
    <dbReference type="NCBI Taxonomy" id="86166"/>
    <lineage>
        <taxon>Bacteria</taxon>
        <taxon>Pseudomonadati</taxon>
        <taxon>Nitrospirota</taxon>
        <taxon>Thermodesulfovibrionia</taxon>
        <taxon>Thermodesulfovibrionales</taxon>
        <taxon>Thermodesulfovibrionaceae</taxon>
        <taxon>Thermodesulfovibrio</taxon>
    </lineage>
</organism>
<feature type="domain" description="HPt" evidence="10">
    <location>
        <begin position="1"/>
        <end position="104"/>
    </location>
</feature>
<dbReference type="InterPro" id="IPR008808">
    <property type="entry name" value="Powdery_mildew-R_dom"/>
</dbReference>
<keyword evidence="4" id="KW-0808">Transferase</keyword>
<dbReference type="InterPro" id="IPR036890">
    <property type="entry name" value="HATPase_C_sf"/>
</dbReference>
<dbReference type="SMART" id="SM00387">
    <property type="entry name" value="HATPase_c"/>
    <property type="match status" value="1"/>
</dbReference>
<dbReference type="PRINTS" id="PR00344">
    <property type="entry name" value="BCTRLSENSOR"/>
</dbReference>
<feature type="domain" description="Histidine kinase" evidence="8">
    <location>
        <begin position="273"/>
        <end position="473"/>
    </location>
</feature>
<dbReference type="Gene3D" id="3.30.565.10">
    <property type="entry name" value="Histidine kinase-like ATPase, C-terminal domain"/>
    <property type="match status" value="1"/>
</dbReference>
<dbReference type="Pfam" id="PF01627">
    <property type="entry name" value="Hpt"/>
    <property type="match status" value="1"/>
</dbReference>
<dbReference type="Gene3D" id="1.20.120.160">
    <property type="entry name" value="HPT domain"/>
    <property type="match status" value="1"/>
</dbReference>
<accession>A0A2J6WIM3</accession>
<dbReference type="InterPro" id="IPR051315">
    <property type="entry name" value="Bact_Chemotaxis_CheA"/>
</dbReference>
<dbReference type="InterPro" id="IPR003594">
    <property type="entry name" value="HATPase_dom"/>
</dbReference>
<feature type="domain" description="RPW8" evidence="11">
    <location>
        <begin position="53"/>
        <end position="203"/>
    </location>
</feature>
<evidence type="ECO:0000256" key="1">
    <source>
        <dbReference type="ARBA" id="ARBA00000085"/>
    </source>
</evidence>
<evidence type="ECO:0000256" key="7">
    <source>
        <dbReference type="PROSITE-ProRule" id="PRU00169"/>
    </source>
</evidence>
<dbReference type="Pfam" id="PF01584">
    <property type="entry name" value="CheW"/>
    <property type="match status" value="1"/>
</dbReference>
<dbReference type="SUPFAM" id="SSF55874">
    <property type="entry name" value="ATPase domain of HSP90 chaperone/DNA topoisomerase II/histidine kinase"/>
    <property type="match status" value="1"/>
</dbReference>
<keyword evidence="3 7" id="KW-0597">Phosphoprotein</keyword>
<dbReference type="InterPro" id="IPR008207">
    <property type="entry name" value="Sig_transdc_His_kin_Hpt_dom"/>
</dbReference>
<protein>
    <recommendedName>
        <fullName evidence="2">histidine kinase</fullName>
        <ecNumber evidence="2">2.7.13.3</ecNumber>
    </recommendedName>
</protein>
<dbReference type="PROSITE" id="PS50110">
    <property type="entry name" value="RESPONSE_REGULATORY"/>
    <property type="match status" value="1"/>
</dbReference>
<dbReference type="InterPro" id="IPR036061">
    <property type="entry name" value="CheW-like_dom_sf"/>
</dbReference>
<evidence type="ECO:0000259" key="9">
    <source>
        <dbReference type="PROSITE" id="PS50110"/>
    </source>
</evidence>
<dbReference type="Proteomes" id="UP000242288">
    <property type="component" value="Unassembled WGS sequence"/>
</dbReference>
<dbReference type="GO" id="GO:0006935">
    <property type="term" value="P:chemotaxis"/>
    <property type="evidence" value="ECO:0007669"/>
    <property type="project" value="InterPro"/>
</dbReference>
<dbReference type="SUPFAM" id="SSF52172">
    <property type="entry name" value="CheY-like"/>
    <property type="match status" value="1"/>
</dbReference>
<dbReference type="InterPro" id="IPR011006">
    <property type="entry name" value="CheY-like_superfamily"/>
</dbReference>
<dbReference type="SMART" id="SM00448">
    <property type="entry name" value="REC"/>
    <property type="match status" value="1"/>
</dbReference>
<evidence type="ECO:0000256" key="2">
    <source>
        <dbReference type="ARBA" id="ARBA00012438"/>
    </source>
</evidence>
<feature type="modified residue" description="Phosphohistidine" evidence="6">
    <location>
        <position position="47"/>
    </location>
</feature>
<dbReference type="SUPFAM" id="SSF47226">
    <property type="entry name" value="Histidine-containing phosphotransfer domain, HPT domain"/>
    <property type="match status" value="1"/>
</dbReference>
<dbReference type="PROSITE" id="PS50894">
    <property type="entry name" value="HPT"/>
    <property type="match status" value="1"/>
</dbReference>
<dbReference type="Pfam" id="PF02518">
    <property type="entry name" value="HATPase_c"/>
    <property type="match status" value="1"/>
</dbReference>
<dbReference type="EC" id="2.7.13.3" evidence="2"/>
<evidence type="ECO:0000313" key="12">
    <source>
        <dbReference type="EMBL" id="PMP70225.1"/>
    </source>
</evidence>
<name>A0A2J6WIM3_9BACT</name>
<dbReference type="InterPro" id="IPR004358">
    <property type="entry name" value="Sig_transdc_His_kin-like_C"/>
</dbReference>
<evidence type="ECO:0000259" key="10">
    <source>
        <dbReference type="PROSITE" id="PS50894"/>
    </source>
</evidence>
<sequence>MIDKSELIKYFLLEAEEHVNTLIEGTEELETKGYNKETIESLFRATHTLKGSASIVKFNKVATLSHRLEDLFEALLNEEINYENSLIYPIKQVINAIVGFVNEIHKTGEEKSELDEKVIKSIENILHKKQAFVEEYEPVAFKTFPVSNTVRVELEVIDHILTSLGETLVQKNTIMDKEKELLNIVEEIHNSGKKLLKEITDFSNRYYLSTQNKDEKVIDSFFVEFSDLEFDRYDEYHIFLRKIQEITNDITEGINSLFTFSENLSYHFKSLNKEINYLKDSLVEIRMIPISRLLHRLSEAVKDTAKAHGKIIEIEIKGAETKIDKPIFDSLYEPILHILRNAVQHGIEYPEERIRKGKDQTGHIQINLQKEGRYIVISIKDDGKGIDIDKVKQIAIQKKFIAPEYAPFVSKEEILSYIFAPGFSTAEEVDFQSGRGIGLNIVKTAISKLKGTIEVSSKLDKETTFVIKIPQSLTISNLLVFNSHNLDFAIPINYIEEILTLEDFPQAIIERKINHKNRIIPLKVFSEVFFSVNGKKIEKGFIIVFNFSGIRKGLIVEEILGHEEATVHSFGKFLEGLTQYLGYFICGKGSPRYVIDPLKLFEEEFIFTTALSEKIKEPFTYKGSVLIVDDSISVRKSLQSILEDKKLKVYTAKDGAEALNLIEKEKIDLVVTDLEMPIMHGYELISRVRKDPRFKDLPIIVLTSRGTKKHEEKAIALGADGYIVKPFDEKAIQEQILNRLIYSELR</sequence>
<dbReference type="InterPro" id="IPR005467">
    <property type="entry name" value="His_kinase_dom"/>
</dbReference>
<dbReference type="FunFam" id="3.30.565.10:FF:000016">
    <property type="entry name" value="Chemotaxis protein CheA, putative"/>
    <property type="match status" value="1"/>
</dbReference>
<dbReference type="SMART" id="SM00260">
    <property type="entry name" value="CheW"/>
    <property type="match status" value="1"/>
</dbReference>
<dbReference type="InterPro" id="IPR036641">
    <property type="entry name" value="HPT_dom_sf"/>
</dbReference>
<dbReference type="EMBL" id="PNIO01000045">
    <property type="protein sequence ID" value="PMP70225.1"/>
    <property type="molecule type" value="Genomic_DNA"/>
</dbReference>
<proteinExistence type="predicted"/>
<dbReference type="PROSITE" id="PS51153">
    <property type="entry name" value="RPW8"/>
    <property type="match status" value="1"/>
</dbReference>
<feature type="domain" description="Response regulatory" evidence="9">
    <location>
        <begin position="624"/>
        <end position="740"/>
    </location>
</feature>
<dbReference type="PROSITE" id="PS50109">
    <property type="entry name" value="HIS_KIN"/>
    <property type="match status" value="1"/>
</dbReference>